<evidence type="ECO:0000256" key="1">
    <source>
        <dbReference type="SAM" id="MobiDB-lite"/>
    </source>
</evidence>
<gene>
    <name evidence="2" type="ORF">FH603_282</name>
</gene>
<dbReference type="Proteomes" id="UP000700732">
    <property type="component" value="Unassembled WGS sequence"/>
</dbReference>
<feature type="compositionally biased region" description="Acidic residues" evidence="1">
    <location>
        <begin position="60"/>
        <end position="69"/>
    </location>
</feature>
<organism evidence="2 3">
    <name type="scientific">Spirosoma utsteinense</name>
    <dbReference type="NCBI Taxonomy" id="2585773"/>
    <lineage>
        <taxon>Bacteria</taxon>
        <taxon>Pseudomonadati</taxon>
        <taxon>Bacteroidota</taxon>
        <taxon>Cytophagia</taxon>
        <taxon>Cytophagales</taxon>
        <taxon>Cytophagaceae</taxon>
        <taxon>Spirosoma</taxon>
    </lineage>
</organism>
<accession>A0ABR6W0S9</accession>
<feature type="compositionally biased region" description="Acidic residues" evidence="1">
    <location>
        <begin position="79"/>
        <end position="94"/>
    </location>
</feature>
<dbReference type="EMBL" id="VFIA01000002">
    <property type="protein sequence ID" value="MBC3789799.1"/>
    <property type="molecule type" value="Genomic_DNA"/>
</dbReference>
<sequence length="94" mass="10533">MNQQHLTQQRMNSGNNTDYNPAEDENQGVLTKLVQGEEANDGISQLDYMNPVTNQGPEPEKEEVDESDTESNGINDDRLMEEDVENGDVAVDYD</sequence>
<reference evidence="2 3" key="1">
    <citation type="submission" date="2019-06" db="EMBL/GenBank/DDBJ databases">
        <title>Spirosoma utsteinense sp. nov. isolated from Antarctic ice-free soils.</title>
        <authorList>
            <person name="Tahon G."/>
        </authorList>
    </citation>
    <scope>NUCLEOTIDE SEQUENCE [LARGE SCALE GENOMIC DNA]</scope>
    <source>
        <strain evidence="2 3">LMG 31447</strain>
    </source>
</reference>
<feature type="region of interest" description="Disordered" evidence="1">
    <location>
        <begin position="1"/>
        <end position="94"/>
    </location>
</feature>
<name>A0ABR6W0S9_9BACT</name>
<proteinExistence type="predicted"/>
<protein>
    <submittedName>
        <fullName evidence="2">Uncharacterized protein</fullName>
    </submittedName>
</protein>
<evidence type="ECO:0000313" key="2">
    <source>
        <dbReference type="EMBL" id="MBC3789799.1"/>
    </source>
</evidence>
<dbReference type="RefSeq" id="WP_235985456.1">
    <property type="nucleotide sequence ID" value="NZ_VFIA01000002.1"/>
</dbReference>
<keyword evidence="3" id="KW-1185">Reference proteome</keyword>
<evidence type="ECO:0000313" key="3">
    <source>
        <dbReference type="Proteomes" id="UP000700732"/>
    </source>
</evidence>
<feature type="compositionally biased region" description="Polar residues" evidence="1">
    <location>
        <begin position="1"/>
        <end position="19"/>
    </location>
</feature>
<comment type="caution">
    <text evidence="2">The sequence shown here is derived from an EMBL/GenBank/DDBJ whole genome shotgun (WGS) entry which is preliminary data.</text>
</comment>